<evidence type="ECO:0000256" key="11">
    <source>
        <dbReference type="ARBA" id="ARBA00022759"/>
    </source>
</evidence>
<keyword evidence="12 14" id="KW-0378">Hydrolase</keyword>
<keyword evidence="13 14" id="KW-0464">Manganese</keyword>
<evidence type="ECO:0000256" key="3">
    <source>
        <dbReference type="ARBA" id="ARBA00004065"/>
    </source>
</evidence>
<comment type="similarity">
    <text evidence="5 14 16">Belongs to the RNase HII family.</text>
</comment>
<dbReference type="PANTHER" id="PTHR10954:SF18">
    <property type="entry name" value="RIBONUCLEASE HII"/>
    <property type="match status" value="1"/>
</dbReference>
<dbReference type="GO" id="GO:0043137">
    <property type="term" value="P:DNA replication, removal of RNA primer"/>
    <property type="evidence" value="ECO:0007669"/>
    <property type="project" value="TreeGrafter"/>
</dbReference>
<comment type="catalytic activity">
    <reaction evidence="1 14 15 16">
        <text>Endonucleolytic cleavage to 5'-phosphomonoester.</text>
        <dbReference type="EC" id="3.1.26.4"/>
    </reaction>
</comment>
<dbReference type="InterPro" id="IPR022898">
    <property type="entry name" value="RNase_HII"/>
</dbReference>
<comment type="function">
    <text evidence="3 14 16">Endonuclease that specifically degrades the RNA of RNA-DNA hybrids.</text>
</comment>
<comment type="cofactor">
    <cofactor evidence="2">
        <name>Mg(2+)</name>
        <dbReference type="ChEBI" id="CHEBI:18420"/>
    </cofactor>
</comment>
<evidence type="ECO:0000256" key="6">
    <source>
        <dbReference type="ARBA" id="ARBA00012180"/>
    </source>
</evidence>
<dbReference type="CDD" id="cd07182">
    <property type="entry name" value="RNase_HII_bacteria_HII_like"/>
    <property type="match status" value="1"/>
</dbReference>
<dbReference type="InterPro" id="IPR012337">
    <property type="entry name" value="RNaseH-like_sf"/>
</dbReference>
<dbReference type="Proteomes" id="UP000307702">
    <property type="component" value="Unassembled WGS sequence"/>
</dbReference>
<feature type="domain" description="RNase H type-2" evidence="17">
    <location>
        <begin position="16"/>
        <end position="225"/>
    </location>
</feature>
<dbReference type="PANTHER" id="PTHR10954">
    <property type="entry name" value="RIBONUCLEASE H2 SUBUNIT A"/>
    <property type="match status" value="1"/>
</dbReference>
<evidence type="ECO:0000256" key="16">
    <source>
        <dbReference type="RuleBase" id="RU003515"/>
    </source>
</evidence>
<organism evidence="18 19">
    <name type="scientific">Colwellia ponticola</name>
    <dbReference type="NCBI Taxonomy" id="2304625"/>
    <lineage>
        <taxon>Bacteria</taxon>
        <taxon>Pseudomonadati</taxon>
        <taxon>Pseudomonadota</taxon>
        <taxon>Gammaproteobacteria</taxon>
        <taxon>Alteromonadales</taxon>
        <taxon>Colwelliaceae</taxon>
        <taxon>Colwellia</taxon>
    </lineage>
</organism>
<dbReference type="InterPro" id="IPR036397">
    <property type="entry name" value="RNaseH_sf"/>
</dbReference>
<keyword evidence="11 14" id="KW-0255">Endonuclease</keyword>
<dbReference type="GO" id="GO:0004523">
    <property type="term" value="F:RNA-DNA hybrid ribonuclease activity"/>
    <property type="evidence" value="ECO:0007669"/>
    <property type="project" value="UniProtKB-UniRule"/>
</dbReference>
<dbReference type="NCBIfam" id="NF000595">
    <property type="entry name" value="PRK00015.1-3"/>
    <property type="match status" value="1"/>
</dbReference>
<feature type="binding site" evidence="14 15">
    <location>
        <position position="114"/>
    </location>
    <ligand>
        <name>a divalent metal cation</name>
        <dbReference type="ChEBI" id="CHEBI:60240"/>
    </ligand>
</feature>
<dbReference type="OrthoDB" id="9803420at2"/>
<feature type="binding site" evidence="14 15">
    <location>
        <position position="23"/>
    </location>
    <ligand>
        <name>a divalent metal cation</name>
        <dbReference type="ChEBI" id="CHEBI:60240"/>
    </ligand>
</feature>
<evidence type="ECO:0000256" key="12">
    <source>
        <dbReference type="ARBA" id="ARBA00022801"/>
    </source>
</evidence>
<dbReference type="InterPro" id="IPR024567">
    <property type="entry name" value="RNase_HII/HIII_dom"/>
</dbReference>
<dbReference type="InterPro" id="IPR001352">
    <property type="entry name" value="RNase_HII/HIII"/>
</dbReference>
<evidence type="ECO:0000256" key="4">
    <source>
        <dbReference type="ARBA" id="ARBA00004496"/>
    </source>
</evidence>
<keyword evidence="8 14" id="KW-0963">Cytoplasm</keyword>
<keyword evidence="9 14" id="KW-0540">Nuclease</keyword>
<dbReference type="NCBIfam" id="NF000596">
    <property type="entry name" value="PRK00015.1-4"/>
    <property type="match status" value="1"/>
</dbReference>
<reference evidence="18 19" key="1">
    <citation type="submission" date="2019-05" db="EMBL/GenBank/DDBJ databases">
        <title>Colwellia ponticola sp. nov., isolated from seawater.</title>
        <authorList>
            <person name="Yoon J.-H."/>
        </authorList>
    </citation>
    <scope>NUCLEOTIDE SEQUENCE [LARGE SCALE GENOMIC DNA]</scope>
    <source>
        <strain evidence="18 19">OISW-25</strain>
    </source>
</reference>
<dbReference type="GO" id="GO:0005737">
    <property type="term" value="C:cytoplasm"/>
    <property type="evidence" value="ECO:0007669"/>
    <property type="project" value="UniProtKB-SubCell"/>
</dbReference>
<evidence type="ECO:0000256" key="14">
    <source>
        <dbReference type="HAMAP-Rule" id="MF_00052"/>
    </source>
</evidence>
<dbReference type="EMBL" id="SZVP01000009">
    <property type="protein sequence ID" value="TMM44885.1"/>
    <property type="molecule type" value="Genomic_DNA"/>
</dbReference>
<comment type="subcellular location">
    <subcellularLocation>
        <location evidence="4 14">Cytoplasm</location>
    </subcellularLocation>
</comment>
<gene>
    <name evidence="14 18" type="primary">rnhB</name>
    <name evidence="18" type="ORF">FCS21_10385</name>
</gene>
<evidence type="ECO:0000256" key="15">
    <source>
        <dbReference type="PROSITE-ProRule" id="PRU01319"/>
    </source>
</evidence>
<proteinExistence type="inferred from homology"/>
<name>A0A8H2PKB6_9GAMM</name>
<evidence type="ECO:0000256" key="7">
    <source>
        <dbReference type="ARBA" id="ARBA00019179"/>
    </source>
</evidence>
<dbReference type="Gene3D" id="3.30.420.10">
    <property type="entry name" value="Ribonuclease H-like superfamily/Ribonuclease H"/>
    <property type="match status" value="1"/>
</dbReference>
<dbReference type="AlphaFoldDB" id="A0A8H2PKB6"/>
<feature type="binding site" evidence="14 15">
    <location>
        <position position="22"/>
    </location>
    <ligand>
        <name>a divalent metal cation</name>
        <dbReference type="ChEBI" id="CHEBI:60240"/>
    </ligand>
</feature>
<keyword evidence="10 14" id="KW-0479">Metal-binding</keyword>
<dbReference type="GO" id="GO:0030145">
    <property type="term" value="F:manganese ion binding"/>
    <property type="evidence" value="ECO:0007669"/>
    <property type="project" value="UniProtKB-UniRule"/>
</dbReference>
<comment type="cofactor">
    <cofactor evidence="14 15">
        <name>Mn(2+)</name>
        <dbReference type="ChEBI" id="CHEBI:29035"/>
    </cofactor>
    <cofactor evidence="14 15">
        <name>Mg(2+)</name>
        <dbReference type="ChEBI" id="CHEBI:18420"/>
    </cofactor>
    <text evidence="14 15">Manganese or magnesium. Binds 1 divalent metal ion per monomer in the absence of substrate. May bind a second metal ion after substrate binding.</text>
</comment>
<evidence type="ECO:0000256" key="13">
    <source>
        <dbReference type="ARBA" id="ARBA00023211"/>
    </source>
</evidence>
<keyword evidence="19" id="KW-1185">Reference proteome</keyword>
<protein>
    <recommendedName>
        <fullName evidence="7 14">Ribonuclease HII</fullName>
        <shortName evidence="14">RNase HII</shortName>
        <ecNumber evidence="6 14">3.1.26.4</ecNumber>
    </recommendedName>
</protein>
<dbReference type="GO" id="GO:0032299">
    <property type="term" value="C:ribonuclease H2 complex"/>
    <property type="evidence" value="ECO:0007669"/>
    <property type="project" value="TreeGrafter"/>
</dbReference>
<comment type="caution">
    <text evidence="18">The sequence shown here is derived from an EMBL/GenBank/DDBJ whole genome shotgun (WGS) entry which is preliminary data.</text>
</comment>
<dbReference type="GO" id="GO:0006298">
    <property type="term" value="P:mismatch repair"/>
    <property type="evidence" value="ECO:0007669"/>
    <property type="project" value="TreeGrafter"/>
</dbReference>
<evidence type="ECO:0000256" key="8">
    <source>
        <dbReference type="ARBA" id="ARBA00022490"/>
    </source>
</evidence>
<accession>A0A8H2PKB6</accession>
<dbReference type="HAMAP" id="MF_00052_B">
    <property type="entry name" value="RNase_HII_B"/>
    <property type="match status" value="1"/>
</dbReference>
<dbReference type="RefSeq" id="WP_138623091.1">
    <property type="nucleotide sequence ID" value="NZ_SZVP01000009.1"/>
</dbReference>
<evidence type="ECO:0000256" key="10">
    <source>
        <dbReference type="ARBA" id="ARBA00022723"/>
    </source>
</evidence>
<dbReference type="Pfam" id="PF01351">
    <property type="entry name" value="RNase_HII"/>
    <property type="match status" value="1"/>
</dbReference>
<sequence>MASKHTFPDFEYPIAYCIAGVDEVGRGPLVGDVVTAAVILDPDNPIEGLMDSKKLSEKKRNLLAIEIKEKALAWSLGRASPQEIDTLNILHATMLAMQRAVAGLTVEPDFVLVDGNRCPTFLACSNDNEQYSNQYSQQDRLKIASQAVVKGDARVVEISAASILAKVTRDDEMIALDKLYPQYGFAKHKGYPTKLHLEKIIEHGVLDCYRQSFKPVAKVLGTFHE</sequence>
<evidence type="ECO:0000256" key="9">
    <source>
        <dbReference type="ARBA" id="ARBA00022722"/>
    </source>
</evidence>
<evidence type="ECO:0000313" key="19">
    <source>
        <dbReference type="Proteomes" id="UP000307702"/>
    </source>
</evidence>
<dbReference type="EC" id="3.1.26.4" evidence="6 14"/>
<dbReference type="SUPFAM" id="SSF53098">
    <property type="entry name" value="Ribonuclease H-like"/>
    <property type="match status" value="1"/>
</dbReference>
<dbReference type="GO" id="GO:0003723">
    <property type="term" value="F:RNA binding"/>
    <property type="evidence" value="ECO:0007669"/>
    <property type="project" value="UniProtKB-UniRule"/>
</dbReference>
<evidence type="ECO:0000256" key="5">
    <source>
        <dbReference type="ARBA" id="ARBA00007383"/>
    </source>
</evidence>
<evidence type="ECO:0000259" key="17">
    <source>
        <dbReference type="PROSITE" id="PS51975"/>
    </source>
</evidence>
<evidence type="ECO:0000256" key="1">
    <source>
        <dbReference type="ARBA" id="ARBA00000077"/>
    </source>
</evidence>
<evidence type="ECO:0000313" key="18">
    <source>
        <dbReference type="EMBL" id="TMM44885.1"/>
    </source>
</evidence>
<dbReference type="PROSITE" id="PS51975">
    <property type="entry name" value="RNASE_H_2"/>
    <property type="match status" value="1"/>
</dbReference>
<evidence type="ECO:0000256" key="2">
    <source>
        <dbReference type="ARBA" id="ARBA00001946"/>
    </source>
</evidence>